<dbReference type="InterPro" id="IPR002347">
    <property type="entry name" value="SDR_fam"/>
</dbReference>
<keyword evidence="2" id="KW-0521">NADP</keyword>
<dbReference type="EMBL" id="JBANRG010000015">
    <property type="protein sequence ID" value="KAK7460566.1"/>
    <property type="molecule type" value="Genomic_DNA"/>
</dbReference>
<keyword evidence="4" id="KW-1185">Reference proteome</keyword>
<dbReference type="Proteomes" id="UP001498398">
    <property type="component" value="Unassembled WGS sequence"/>
</dbReference>
<comment type="caution">
    <text evidence="3">The sequence shown here is derived from an EMBL/GenBank/DDBJ whole genome shotgun (WGS) entry which is preliminary data.</text>
</comment>
<dbReference type="PROSITE" id="PS00061">
    <property type="entry name" value="ADH_SHORT"/>
    <property type="match status" value="1"/>
</dbReference>
<dbReference type="InterPro" id="IPR036291">
    <property type="entry name" value="NAD(P)-bd_dom_sf"/>
</dbReference>
<evidence type="ECO:0000313" key="4">
    <source>
        <dbReference type="Proteomes" id="UP001498398"/>
    </source>
</evidence>
<accession>A0ABR1JFS8</accession>
<dbReference type="Pfam" id="PF13561">
    <property type="entry name" value="adh_short_C2"/>
    <property type="match status" value="1"/>
</dbReference>
<organism evidence="3 4">
    <name type="scientific">Marasmiellus scandens</name>
    <dbReference type="NCBI Taxonomy" id="2682957"/>
    <lineage>
        <taxon>Eukaryota</taxon>
        <taxon>Fungi</taxon>
        <taxon>Dikarya</taxon>
        <taxon>Basidiomycota</taxon>
        <taxon>Agaricomycotina</taxon>
        <taxon>Agaricomycetes</taxon>
        <taxon>Agaricomycetidae</taxon>
        <taxon>Agaricales</taxon>
        <taxon>Marasmiineae</taxon>
        <taxon>Omphalotaceae</taxon>
        <taxon>Marasmiellus</taxon>
    </lineage>
</organism>
<dbReference type="Gene3D" id="3.40.50.720">
    <property type="entry name" value="NAD(P)-binding Rossmann-like Domain"/>
    <property type="match status" value="1"/>
</dbReference>
<evidence type="ECO:0000256" key="1">
    <source>
        <dbReference type="ARBA" id="ARBA00006484"/>
    </source>
</evidence>
<sequence>MSLKLEGKLALITGCTGGIGRATAITLARQGCSIAVHYNSAAEKARVLVEELQNSFHVRAVAFGADLSSYDNVRSLHAEVVEKLGHPDILFNNAGDTVKVIGKMGDIQEISVEMFENTWRLNAGSSFLSRNSVESSLIRGTGGVIGPHYASSKSALHGLLHWIASRHAKDGVTSNAVAPALITETTMMGNPSDELKKMIPVGRLGVPDEIASIVEVLVINAYMTNKIIVADGGLTPSAF</sequence>
<comment type="similarity">
    <text evidence="1">Belongs to the short-chain dehydrogenases/reductases (SDR) family.</text>
</comment>
<reference evidence="3 4" key="1">
    <citation type="submission" date="2024-01" db="EMBL/GenBank/DDBJ databases">
        <title>A draft genome for the cacao thread blight pathogen Marasmiellus scandens.</title>
        <authorList>
            <person name="Baruah I.K."/>
            <person name="Leung J."/>
            <person name="Bukari Y."/>
            <person name="Amoako-Attah I."/>
            <person name="Meinhardt L.W."/>
            <person name="Bailey B.A."/>
            <person name="Cohen S.P."/>
        </authorList>
    </citation>
    <scope>NUCLEOTIDE SEQUENCE [LARGE SCALE GENOMIC DNA]</scope>
    <source>
        <strain evidence="3 4">GH-19</strain>
    </source>
</reference>
<dbReference type="PANTHER" id="PTHR42760:SF127">
    <property type="entry name" value="3-KETOACYL-ACYL CARRIER PROTEIN REDUCTASE-RELATED"/>
    <property type="match status" value="1"/>
</dbReference>
<dbReference type="PANTHER" id="PTHR42760">
    <property type="entry name" value="SHORT-CHAIN DEHYDROGENASES/REDUCTASES FAMILY MEMBER"/>
    <property type="match status" value="1"/>
</dbReference>
<evidence type="ECO:0000313" key="3">
    <source>
        <dbReference type="EMBL" id="KAK7460566.1"/>
    </source>
</evidence>
<dbReference type="CDD" id="cd05233">
    <property type="entry name" value="SDR_c"/>
    <property type="match status" value="1"/>
</dbReference>
<evidence type="ECO:0000256" key="2">
    <source>
        <dbReference type="ARBA" id="ARBA00022857"/>
    </source>
</evidence>
<dbReference type="SUPFAM" id="SSF51735">
    <property type="entry name" value="NAD(P)-binding Rossmann-fold domains"/>
    <property type="match status" value="1"/>
</dbReference>
<protein>
    <submittedName>
        <fullName evidence="3">Uncharacterized protein</fullName>
    </submittedName>
</protein>
<proteinExistence type="inferred from homology"/>
<dbReference type="InterPro" id="IPR020904">
    <property type="entry name" value="Sc_DH/Rdtase_CS"/>
</dbReference>
<name>A0ABR1JFS8_9AGAR</name>
<dbReference type="PRINTS" id="PR00081">
    <property type="entry name" value="GDHRDH"/>
</dbReference>
<gene>
    <name evidence="3" type="ORF">VKT23_009287</name>
</gene>